<dbReference type="GO" id="GO:0005524">
    <property type="term" value="F:ATP binding"/>
    <property type="evidence" value="ECO:0007669"/>
    <property type="project" value="UniProtKB-KW"/>
</dbReference>
<keyword evidence="5" id="KW-0547">Nucleotide-binding</keyword>
<dbReference type="EMBL" id="QDGZ01000008">
    <property type="protein sequence ID" value="PVG81478.1"/>
    <property type="molecule type" value="Genomic_DNA"/>
</dbReference>
<keyword evidence="4" id="KW-0808">Transferase</keyword>
<dbReference type="SUPFAM" id="SSF55874">
    <property type="entry name" value="ATPase domain of HSP90 chaperone/DNA topoisomerase II/histidine kinase"/>
    <property type="match status" value="1"/>
</dbReference>
<keyword evidence="8" id="KW-0902">Two-component regulatory system</keyword>
<evidence type="ECO:0000256" key="6">
    <source>
        <dbReference type="ARBA" id="ARBA00022777"/>
    </source>
</evidence>
<sequence>MTASCQRAPSGVQKTLDSWESTTTGESMDVSGDALVEALFEQRHVGVAVCDSNGRLLRFNSALESMVGPAVHSSQDTWASAYRLSDASGASPLTPGEVPLARALAGEIVVDAPITMRRPGEPVRHLHCTTTPLRQGSRITAALVLVTQVTEATEDDDSAAGHKIRAARHRQRMNQMRDVSVRLAAIANHQIRTPLTVIRGHVELLEADADHLPAPARRALPAIKSGVDSLTEALTALSHASDLAHATDPTLEPIDLIDVAERAITQACAVHPDIRVQLFTGPTDYVPASADPLWVRRAIAALIDAVRDSTSDTGVAVHVTEDGDTVRVSLSPAGTPQAPSVNAKLTNFRGDSTANPHGLGMLLAQTVALAHDGGLDIAESHAGTTVTLLLSREPDVPP</sequence>
<dbReference type="InterPro" id="IPR036097">
    <property type="entry name" value="HisK_dim/P_sf"/>
</dbReference>
<keyword evidence="12" id="KW-1185">Reference proteome</keyword>
<dbReference type="AlphaFoldDB" id="A0A2T8F6Y1"/>
<dbReference type="Gene3D" id="3.30.565.10">
    <property type="entry name" value="Histidine kinase-like ATPase, C-terminal domain"/>
    <property type="match status" value="1"/>
</dbReference>
<dbReference type="InterPro" id="IPR036890">
    <property type="entry name" value="HATPase_C_sf"/>
</dbReference>
<reference evidence="11 12" key="1">
    <citation type="submission" date="2018-04" db="EMBL/GenBank/DDBJ databases">
        <title>Genome of Nocardioides gansuensis WSJ-1.</title>
        <authorList>
            <person name="Wu S."/>
            <person name="Wang G."/>
        </authorList>
    </citation>
    <scope>NUCLEOTIDE SEQUENCE [LARGE SCALE GENOMIC DNA]</scope>
    <source>
        <strain evidence="11 12">WSJ-1</strain>
    </source>
</reference>
<dbReference type="InterPro" id="IPR005467">
    <property type="entry name" value="His_kinase_dom"/>
</dbReference>
<evidence type="ECO:0000313" key="11">
    <source>
        <dbReference type="EMBL" id="PVG81478.1"/>
    </source>
</evidence>
<organism evidence="11 12">
    <name type="scientific">Nocardioides gansuensis</name>
    <dbReference type="NCBI Taxonomy" id="2138300"/>
    <lineage>
        <taxon>Bacteria</taxon>
        <taxon>Bacillati</taxon>
        <taxon>Actinomycetota</taxon>
        <taxon>Actinomycetes</taxon>
        <taxon>Propionibacteriales</taxon>
        <taxon>Nocardioidaceae</taxon>
        <taxon>Nocardioides</taxon>
    </lineage>
</organism>
<dbReference type="SMART" id="SM00388">
    <property type="entry name" value="HisKA"/>
    <property type="match status" value="1"/>
</dbReference>
<keyword evidence="6" id="KW-0418">Kinase</keyword>
<dbReference type="InterPro" id="IPR013656">
    <property type="entry name" value="PAS_4"/>
</dbReference>
<dbReference type="GO" id="GO:0000155">
    <property type="term" value="F:phosphorelay sensor kinase activity"/>
    <property type="evidence" value="ECO:0007669"/>
    <property type="project" value="InterPro"/>
</dbReference>
<dbReference type="Pfam" id="PF08448">
    <property type="entry name" value="PAS_4"/>
    <property type="match status" value="1"/>
</dbReference>
<dbReference type="CDD" id="cd00082">
    <property type="entry name" value="HisKA"/>
    <property type="match status" value="1"/>
</dbReference>
<dbReference type="PANTHER" id="PTHR42878">
    <property type="entry name" value="TWO-COMPONENT HISTIDINE KINASE"/>
    <property type="match status" value="1"/>
</dbReference>
<feature type="compositionally biased region" description="Polar residues" evidence="9">
    <location>
        <begin position="1"/>
        <end position="26"/>
    </location>
</feature>
<dbReference type="GO" id="GO:0005886">
    <property type="term" value="C:plasma membrane"/>
    <property type="evidence" value="ECO:0007669"/>
    <property type="project" value="UniProtKB-SubCell"/>
</dbReference>
<dbReference type="InterPro" id="IPR035965">
    <property type="entry name" value="PAS-like_dom_sf"/>
</dbReference>
<comment type="caution">
    <text evidence="11">The sequence shown here is derived from an EMBL/GenBank/DDBJ whole genome shotgun (WGS) entry which is preliminary data.</text>
</comment>
<dbReference type="OrthoDB" id="9786919at2"/>
<dbReference type="Proteomes" id="UP000246018">
    <property type="component" value="Unassembled WGS sequence"/>
</dbReference>
<evidence type="ECO:0000256" key="2">
    <source>
        <dbReference type="ARBA" id="ARBA00004236"/>
    </source>
</evidence>
<evidence type="ECO:0000313" key="12">
    <source>
        <dbReference type="Proteomes" id="UP000246018"/>
    </source>
</evidence>
<dbReference type="EC" id="2.7.13.3" evidence="3"/>
<dbReference type="GO" id="GO:0030295">
    <property type="term" value="F:protein kinase activator activity"/>
    <property type="evidence" value="ECO:0007669"/>
    <property type="project" value="TreeGrafter"/>
</dbReference>
<comment type="subcellular location">
    <subcellularLocation>
        <location evidence="2">Cell membrane</location>
    </subcellularLocation>
</comment>
<dbReference type="PROSITE" id="PS50109">
    <property type="entry name" value="HIS_KIN"/>
    <property type="match status" value="1"/>
</dbReference>
<dbReference type="InterPro" id="IPR003661">
    <property type="entry name" value="HisK_dim/P_dom"/>
</dbReference>
<evidence type="ECO:0000256" key="1">
    <source>
        <dbReference type="ARBA" id="ARBA00000085"/>
    </source>
</evidence>
<proteinExistence type="predicted"/>
<accession>A0A2T8F6Y1</accession>
<name>A0A2T8F6Y1_9ACTN</name>
<evidence type="ECO:0000256" key="4">
    <source>
        <dbReference type="ARBA" id="ARBA00022679"/>
    </source>
</evidence>
<dbReference type="GO" id="GO:0000156">
    <property type="term" value="F:phosphorelay response regulator activity"/>
    <property type="evidence" value="ECO:0007669"/>
    <property type="project" value="TreeGrafter"/>
</dbReference>
<feature type="region of interest" description="Disordered" evidence="9">
    <location>
        <begin position="1"/>
        <end position="27"/>
    </location>
</feature>
<dbReference type="PANTHER" id="PTHR42878:SF7">
    <property type="entry name" value="SENSOR HISTIDINE KINASE GLRK"/>
    <property type="match status" value="1"/>
</dbReference>
<dbReference type="SUPFAM" id="SSF55785">
    <property type="entry name" value="PYP-like sensor domain (PAS domain)"/>
    <property type="match status" value="1"/>
</dbReference>
<dbReference type="Gene3D" id="3.30.450.20">
    <property type="entry name" value="PAS domain"/>
    <property type="match status" value="1"/>
</dbReference>
<gene>
    <name evidence="11" type="ORF">DDE18_18560</name>
</gene>
<evidence type="ECO:0000256" key="3">
    <source>
        <dbReference type="ARBA" id="ARBA00012438"/>
    </source>
</evidence>
<evidence type="ECO:0000256" key="5">
    <source>
        <dbReference type="ARBA" id="ARBA00022741"/>
    </source>
</evidence>
<comment type="catalytic activity">
    <reaction evidence="1">
        <text>ATP + protein L-histidine = ADP + protein N-phospho-L-histidine.</text>
        <dbReference type="EC" id="2.7.13.3"/>
    </reaction>
</comment>
<protein>
    <recommendedName>
        <fullName evidence="3">histidine kinase</fullName>
        <ecNumber evidence="3">2.7.13.3</ecNumber>
    </recommendedName>
</protein>
<dbReference type="SUPFAM" id="SSF47384">
    <property type="entry name" value="Homodimeric domain of signal transducing histidine kinase"/>
    <property type="match status" value="1"/>
</dbReference>
<evidence type="ECO:0000256" key="9">
    <source>
        <dbReference type="SAM" id="MobiDB-lite"/>
    </source>
</evidence>
<dbReference type="Pfam" id="PF00512">
    <property type="entry name" value="HisKA"/>
    <property type="match status" value="1"/>
</dbReference>
<feature type="domain" description="Histidine kinase" evidence="10">
    <location>
        <begin position="186"/>
        <end position="394"/>
    </location>
</feature>
<dbReference type="GO" id="GO:0007234">
    <property type="term" value="P:osmosensory signaling via phosphorelay pathway"/>
    <property type="evidence" value="ECO:0007669"/>
    <property type="project" value="TreeGrafter"/>
</dbReference>
<evidence type="ECO:0000259" key="10">
    <source>
        <dbReference type="PROSITE" id="PS50109"/>
    </source>
</evidence>
<dbReference type="Gene3D" id="1.10.287.130">
    <property type="match status" value="1"/>
</dbReference>
<evidence type="ECO:0000256" key="7">
    <source>
        <dbReference type="ARBA" id="ARBA00022840"/>
    </source>
</evidence>
<evidence type="ECO:0000256" key="8">
    <source>
        <dbReference type="ARBA" id="ARBA00023012"/>
    </source>
</evidence>
<dbReference type="InterPro" id="IPR050351">
    <property type="entry name" value="BphY/WalK/GraS-like"/>
</dbReference>
<keyword evidence="7" id="KW-0067">ATP-binding</keyword>